<reference evidence="1" key="2">
    <citation type="submission" date="2013-11" db="EMBL/GenBank/DDBJ databases">
        <title>Draft genome sequence of Bacteroides uniformis (ATCC 8492).</title>
        <authorList>
            <person name="Sudarsanam P."/>
            <person name="Ley R."/>
            <person name="Guruge J."/>
            <person name="Turnbaugh P.J."/>
            <person name="Mahowald M."/>
            <person name="Liep D."/>
            <person name="Gordon J."/>
        </authorList>
    </citation>
    <scope>NUCLEOTIDE SEQUENCE</scope>
    <source>
        <strain evidence="1">ATCC 8492</strain>
    </source>
</reference>
<dbReference type="Proteomes" id="UP000004110">
    <property type="component" value="Unassembled WGS sequence"/>
</dbReference>
<evidence type="ECO:0000313" key="1">
    <source>
        <dbReference type="EMBL" id="EDO54851.1"/>
    </source>
</evidence>
<organism evidence="1 2">
    <name type="scientific">Bacteroides uniformis (strain ATCC 8492 / DSM 6597 / CCUG 4942 / CIP 103695 / JCM 5828 / KCTC 5204 / NCTC 13054 / VPI 0061)</name>
    <dbReference type="NCBI Taxonomy" id="411479"/>
    <lineage>
        <taxon>Bacteria</taxon>
        <taxon>Pseudomonadati</taxon>
        <taxon>Bacteroidota</taxon>
        <taxon>Bacteroidia</taxon>
        <taxon>Bacteroidales</taxon>
        <taxon>Bacteroidaceae</taxon>
        <taxon>Bacteroides</taxon>
    </lineage>
</organism>
<evidence type="ECO:0000313" key="2">
    <source>
        <dbReference type="Proteomes" id="UP000004110"/>
    </source>
</evidence>
<dbReference type="AlphaFoldDB" id="A0ABC9NE94"/>
<reference evidence="1" key="1">
    <citation type="submission" date="2007-06" db="EMBL/GenBank/DDBJ databases">
        <authorList>
            <person name="Fulton L."/>
            <person name="Clifton S."/>
            <person name="Fulton B."/>
            <person name="Xu J."/>
            <person name="Minx P."/>
            <person name="Pepin K.H."/>
            <person name="Johnson M."/>
            <person name="Thiruvilangam P."/>
            <person name="Bhonagiri V."/>
            <person name="Nash W.E."/>
            <person name="Mardis E.R."/>
            <person name="Wilson R.K."/>
        </authorList>
    </citation>
    <scope>NUCLEOTIDE SEQUENCE [LARGE SCALE GENOMIC DNA]</scope>
    <source>
        <strain evidence="1">ATCC 8492</strain>
    </source>
</reference>
<gene>
    <name evidence="1" type="ORF">BACUNI_01373</name>
</gene>
<dbReference type="EMBL" id="AAYH02000040">
    <property type="protein sequence ID" value="EDO54851.1"/>
    <property type="molecule type" value="Genomic_DNA"/>
</dbReference>
<proteinExistence type="predicted"/>
<sequence>MILIYCKGLFHFKPEKVWIQGQRTGSSIEQNRKQDSLKEAKKAEFSKQIIFYCIFAPNYETNCTDIYISVRYRDMGGYGAKHLKPDEQSRPVR</sequence>
<keyword evidence="2" id="KW-1185">Reference proteome</keyword>
<accession>A0ABC9NE94</accession>
<comment type="caution">
    <text evidence="1">The sequence shown here is derived from an EMBL/GenBank/DDBJ whole genome shotgun (WGS) entry which is preliminary data.</text>
</comment>
<protein>
    <submittedName>
        <fullName evidence="1">Uncharacterized protein</fullName>
    </submittedName>
</protein>
<name>A0ABC9NE94_BACUC</name>